<dbReference type="AlphaFoldDB" id="A0A6P0CGG5"/>
<dbReference type="InterPro" id="IPR003749">
    <property type="entry name" value="ThiS/MoaD-like"/>
</dbReference>
<sequence>MVDVTLWAGLRPLADNQKVVRVEARTIRELLRELEDRYPGLAEPIKGQVAVAVNGVIYRNDWSQELPEDAEVLLMRRLAGG</sequence>
<name>A0A6P0CGG5_9RHOB</name>
<dbReference type="Gene3D" id="3.10.20.30">
    <property type="match status" value="1"/>
</dbReference>
<keyword evidence="2" id="KW-1185">Reference proteome</keyword>
<protein>
    <submittedName>
        <fullName evidence="1">MoaD/ThiS family protein</fullName>
    </submittedName>
</protein>
<dbReference type="EMBL" id="JAABNT010000012">
    <property type="protein sequence ID" value="NEK24175.1"/>
    <property type="molecule type" value="Genomic_DNA"/>
</dbReference>
<comment type="caution">
    <text evidence="1">The sequence shown here is derived from an EMBL/GenBank/DDBJ whole genome shotgun (WGS) entry which is preliminary data.</text>
</comment>
<dbReference type="CDD" id="cd17040">
    <property type="entry name" value="Ubl_MoaD_like"/>
    <property type="match status" value="1"/>
</dbReference>
<evidence type="ECO:0000313" key="2">
    <source>
        <dbReference type="Proteomes" id="UP000468591"/>
    </source>
</evidence>
<organism evidence="1 2">
    <name type="scientific">Sulfitobacter sediminilitoris</name>
    <dbReference type="NCBI Taxonomy" id="2698830"/>
    <lineage>
        <taxon>Bacteria</taxon>
        <taxon>Pseudomonadati</taxon>
        <taxon>Pseudomonadota</taxon>
        <taxon>Alphaproteobacteria</taxon>
        <taxon>Rhodobacterales</taxon>
        <taxon>Roseobacteraceae</taxon>
        <taxon>Sulfitobacter</taxon>
    </lineage>
</organism>
<dbReference type="Proteomes" id="UP000468591">
    <property type="component" value="Unassembled WGS sequence"/>
</dbReference>
<dbReference type="Pfam" id="PF02597">
    <property type="entry name" value="ThiS"/>
    <property type="match status" value="1"/>
</dbReference>
<dbReference type="InterPro" id="IPR012675">
    <property type="entry name" value="Beta-grasp_dom_sf"/>
</dbReference>
<gene>
    <name evidence="1" type="ORF">GV827_17450</name>
</gene>
<proteinExistence type="predicted"/>
<accession>A0A6P0CGG5</accession>
<evidence type="ECO:0000313" key="1">
    <source>
        <dbReference type="EMBL" id="NEK24175.1"/>
    </source>
</evidence>
<dbReference type="InterPro" id="IPR016155">
    <property type="entry name" value="Mopterin_synth/thiamin_S_b"/>
</dbReference>
<dbReference type="SUPFAM" id="SSF54285">
    <property type="entry name" value="MoaD/ThiS"/>
    <property type="match status" value="1"/>
</dbReference>
<reference evidence="1 2" key="1">
    <citation type="submission" date="2020-01" db="EMBL/GenBank/DDBJ databases">
        <title>Sulfitobacter sediminilitoris sp. nov., isolated from a tidal flat.</title>
        <authorList>
            <person name="Park S."/>
            <person name="Yoon J.-H."/>
        </authorList>
    </citation>
    <scope>NUCLEOTIDE SEQUENCE [LARGE SCALE GENOMIC DNA]</scope>
    <source>
        <strain evidence="1 2">JBTF-M27</strain>
    </source>
</reference>